<dbReference type="InterPro" id="IPR028909">
    <property type="entry name" value="bL21-like"/>
</dbReference>
<dbReference type="SUPFAM" id="SSF141091">
    <property type="entry name" value="L21p-like"/>
    <property type="match status" value="1"/>
</dbReference>
<evidence type="ECO:0000256" key="6">
    <source>
        <dbReference type="ARBA" id="ARBA00022980"/>
    </source>
</evidence>
<organism evidence="9">
    <name type="scientific">Lithothamnion sp</name>
    <dbReference type="NCBI Taxonomy" id="1940749"/>
    <lineage>
        <taxon>Eukaryota</taxon>
        <taxon>Rhodophyta</taxon>
        <taxon>Florideophyceae</taxon>
        <taxon>Corallinophycidae</taxon>
        <taxon>Hapalidiales</taxon>
        <taxon>Hapalidiaceae</taxon>
        <taxon>Melobesioideae</taxon>
        <taxon>Lithothamnion</taxon>
    </lineage>
</organism>
<dbReference type="PANTHER" id="PTHR21349">
    <property type="entry name" value="50S RIBOSOMAL PROTEIN L21"/>
    <property type="match status" value="1"/>
</dbReference>
<dbReference type="AlphaFoldDB" id="A0A3G3MGL3"/>
<dbReference type="EMBL" id="MH281627">
    <property type="protein sequence ID" value="AYR05951.1"/>
    <property type="molecule type" value="Genomic_DNA"/>
</dbReference>
<keyword evidence="4" id="KW-0699">rRNA-binding</keyword>
<evidence type="ECO:0000256" key="4">
    <source>
        <dbReference type="ARBA" id="ARBA00022730"/>
    </source>
</evidence>
<keyword evidence="6 9" id="KW-0689">Ribosomal protein</keyword>
<protein>
    <recommendedName>
        <fullName evidence="8">50S ribosomal protein L21, chloroplastic</fullName>
    </recommendedName>
</protein>
<keyword evidence="7" id="KW-0687">Ribonucleoprotein</keyword>
<dbReference type="Pfam" id="PF00829">
    <property type="entry name" value="Ribosomal_L21p"/>
    <property type="match status" value="1"/>
</dbReference>
<dbReference type="PANTHER" id="PTHR21349:SF7">
    <property type="entry name" value="LARGE RIBOSOMAL SUBUNIT PROTEIN BL21C"/>
    <property type="match status" value="1"/>
</dbReference>
<dbReference type="InterPro" id="IPR018258">
    <property type="entry name" value="Ribosomal_bL21_CS"/>
</dbReference>
<evidence type="ECO:0000256" key="7">
    <source>
        <dbReference type="ARBA" id="ARBA00023274"/>
    </source>
</evidence>
<accession>A0A3G3MGL3</accession>
<dbReference type="InterPro" id="IPR036164">
    <property type="entry name" value="bL21-like_sf"/>
</dbReference>
<evidence type="ECO:0000256" key="8">
    <source>
        <dbReference type="ARBA" id="ARBA00035397"/>
    </source>
</evidence>
<geneLocation type="plastid" evidence="9"/>
<dbReference type="GO" id="GO:0006412">
    <property type="term" value="P:translation"/>
    <property type="evidence" value="ECO:0007669"/>
    <property type="project" value="InterPro"/>
</dbReference>
<evidence type="ECO:0000256" key="1">
    <source>
        <dbReference type="ARBA" id="ARBA00004474"/>
    </source>
</evidence>
<evidence type="ECO:0000313" key="9">
    <source>
        <dbReference type="EMBL" id="AYR05951.1"/>
    </source>
</evidence>
<comment type="subcellular location">
    <subcellularLocation>
        <location evidence="1">Plastid</location>
    </subcellularLocation>
</comment>
<proteinExistence type="inferred from homology"/>
<dbReference type="GO" id="GO:0003735">
    <property type="term" value="F:structural constituent of ribosome"/>
    <property type="evidence" value="ECO:0007669"/>
    <property type="project" value="InterPro"/>
</dbReference>
<sequence>MTYAIVEISGRQFWVQSGSFYDVNKIHAQPGETIVLNKVLLLNREGSIVVGFPCIKDTTVKAKVLKHLKSRKIMVFKMKSKKNMKSKQGHRQDLTRLLIQEI</sequence>
<evidence type="ECO:0000256" key="2">
    <source>
        <dbReference type="ARBA" id="ARBA00008563"/>
    </source>
</evidence>
<reference evidence="9" key="1">
    <citation type="journal article" date="2018" name="Genome Biol. Evol.">
        <title>Mitochondrial and Plastid Genomes from Coralline Red Algae Provide Insights into the Incongruent Evolutionary Histories of Organelles.</title>
        <authorList>
            <person name="Lee J."/>
            <person name="Song H.J."/>
            <person name="In Park S."/>
            <person name="Lee Y.M."/>
            <person name="Jeong S.Y."/>
            <person name="Oh Cho T."/>
            <person name="Kim J.H."/>
            <person name="Choi H.G."/>
            <person name="Choi C.G."/>
            <person name="Nelson W.A."/>
            <person name="Fredericq S."/>
            <person name="Bhattacharya D."/>
            <person name="Su Yoon H."/>
        </authorList>
    </citation>
    <scope>NUCLEOTIDE SEQUENCE</scope>
</reference>
<dbReference type="InterPro" id="IPR001787">
    <property type="entry name" value="Ribosomal_bL21"/>
</dbReference>
<name>A0A3G3MGL3_9FLOR</name>
<dbReference type="GO" id="GO:0009536">
    <property type="term" value="C:plastid"/>
    <property type="evidence" value="ECO:0007669"/>
    <property type="project" value="UniProtKB-SubCell"/>
</dbReference>
<keyword evidence="3 9" id="KW-0934">Plastid</keyword>
<dbReference type="NCBIfam" id="TIGR00061">
    <property type="entry name" value="L21"/>
    <property type="match status" value="1"/>
</dbReference>
<evidence type="ECO:0000256" key="3">
    <source>
        <dbReference type="ARBA" id="ARBA00022640"/>
    </source>
</evidence>
<gene>
    <name evidence="9" type="primary">rpl21</name>
</gene>
<dbReference type="HAMAP" id="MF_01363">
    <property type="entry name" value="Ribosomal_bL21"/>
    <property type="match status" value="1"/>
</dbReference>
<dbReference type="GO" id="GO:0019843">
    <property type="term" value="F:rRNA binding"/>
    <property type="evidence" value="ECO:0007669"/>
    <property type="project" value="UniProtKB-KW"/>
</dbReference>
<dbReference type="GO" id="GO:0005762">
    <property type="term" value="C:mitochondrial large ribosomal subunit"/>
    <property type="evidence" value="ECO:0007669"/>
    <property type="project" value="TreeGrafter"/>
</dbReference>
<dbReference type="PROSITE" id="PS01169">
    <property type="entry name" value="RIBOSOMAL_L21"/>
    <property type="match status" value="1"/>
</dbReference>
<comment type="similarity">
    <text evidence="2">Belongs to the bacterial ribosomal protein bL21 family.</text>
</comment>
<keyword evidence="5" id="KW-0694">RNA-binding</keyword>
<evidence type="ECO:0000256" key="5">
    <source>
        <dbReference type="ARBA" id="ARBA00022884"/>
    </source>
</evidence>